<dbReference type="AlphaFoldDB" id="B0BSD4"/>
<name>B0BSD4_ACTPJ</name>
<keyword evidence="1" id="KW-0175">Coiled coil</keyword>
<dbReference type="Pfam" id="PF01381">
    <property type="entry name" value="HTH_3"/>
    <property type="match status" value="1"/>
</dbReference>
<organism evidence="3 4">
    <name type="scientific">Actinobacillus pleuropneumoniae serotype 3 (strain JL03)</name>
    <dbReference type="NCBI Taxonomy" id="434271"/>
    <lineage>
        <taxon>Bacteria</taxon>
        <taxon>Pseudomonadati</taxon>
        <taxon>Pseudomonadota</taxon>
        <taxon>Gammaproteobacteria</taxon>
        <taxon>Pasteurellales</taxon>
        <taxon>Pasteurellaceae</taxon>
        <taxon>Actinobacillus</taxon>
    </lineage>
</organism>
<reference evidence="3 4" key="1">
    <citation type="journal article" date="2008" name="PLoS ONE">
        <title>Genome biology of Actinobacillus pleuropneumoniae JL03, an isolate of serotype 3 prevalent in China.</title>
        <authorList>
            <person name="Xu Z."/>
            <person name="Zhou Y."/>
            <person name="Li L."/>
            <person name="Zhou R."/>
            <person name="Xiao S."/>
            <person name="Wan Y."/>
            <person name="Zhang S."/>
            <person name="Wang K."/>
            <person name="Li W."/>
            <person name="Li L."/>
            <person name="Jin H."/>
            <person name="Kang M."/>
            <person name="Dalai B."/>
            <person name="Li T."/>
            <person name="Liu L."/>
            <person name="Cheng Y."/>
            <person name="Zhang L."/>
            <person name="Xu T."/>
            <person name="Zheng H."/>
            <person name="Pu S."/>
            <person name="Wang B."/>
            <person name="Gu W."/>
            <person name="Zhang X.L."/>
            <person name="Zhu G.-F."/>
            <person name="Wang S."/>
            <person name="Zhao G.-P."/>
            <person name="Chen H."/>
        </authorList>
    </citation>
    <scope>NUCLEOTIDE SEQUENCE [LARGE SCALE GENOMIC DNA]</scope>
    <source>
        <strain evidence="3 4">JL03</strain>
    </source>
</reference>
<accession>B0BSD4</accession>
<dbReference type="InterPro" id="IPR010982">
    <property type="entry name" value="Lambda_DNA-bd_dom_sf"/>
</dbReference>
<dbReference type="CDD" id="cd00093">
    <property type="entry name" value="HTH_XRE"/>
    <property type="match status" value="1"/>
</dbReference>
<dbReference type="SUPFAM" id="SSF47413">
    <property type="entry name" value="lambda repressor-like DNA-binding domains"/>
    <property type="match status" value="1"/>
</dbReference>
<dbReference type="KEGG" id="apj:APJL_1739"/>
<evidence type="ECO:0000313" key="4">
    <source>
        <dbReference type="Proteomes" id="UP000008547"/>
    </source>
</evidence>
<dbReference type="HOGENOM" id="CLU_066192_15_0_6"/>
<dbReference type="Gene3D" id="1.10.260.40">
    <property type="entry name" value="lambda repressor-like DNA-binding domains"/>
    <property type="match status" value="1"/>
</dbReference>
<protein>
    <recommendedName>
        <fullName evidence="2">HTH cro/C1-type domain-containing protein</fullName>
    </recommendedName>
</protein>
<dbReference type="EMBL" id="CP000687">
    <property type="protein sequence ID" value="ABY70291.1"/>
    <property type="molecule type" value="Genomic_DNA"/>
</dbReference>
<sequence length="149" mass="17155">MLSKVTYLTRATMKINEKIRHLRETHQLSQEVMADKLGMSVTGYAKIKRGEVRSNLPRLEQISEVFNMDICELLSYGEEGQIYFNNADNGFSNSNNFCFSLGNKGNNQEIERLQQLLVHKEELMAQKDKLIESLERELALLRKLTSGQN</sequence>
<dbReference type="GO" id="GO:0003677">
    <property type="term" value="F:DNA binding"/>
    <property type="evidence" value="ECO:0007669"/>
    <property type="project" value="InterPro"/>
</dbReference>
<dbReference type="SMART" id="SM00530">
    <property type="entry name" value="HTH_XRE"/>
    <property type="match status" value="1"/>
</dbReference>
<evidence type="ECO:0000256" key="1">
    <source>
        <dbReference type="SAM" id="Coils"/>
    </source>
</evidence>
<dbReference type="Proteomes" id="UP000008547">
    <property type="component" value="Chromosome"/>
</dbReference>
<dbReference type="PROSITE" id="PS50943">
    <property type="entry name" value="HTH_CROC1"/>
    <property type="match status" value="1"/>
</dbReference>
<feature type="domain" description="HTH cro/C1-type" evidence="2">
    <location>
        <begin position="19"/>
        <end position="73"/>
    </location>
</feature>
<evidence type="ECO:0000313" key="3">
    <source>
        <dbReference type="EMBL" id="ABY70291.1"/>
    </source>
</evidence>
<evidence type="ECO:0000259" key="2">
    <source>
        <dbReference type="PROSITE" id="PS50943"/>
    </source>
</evidence>
<dbReference type="InterPro" id="IPR001387">
    <property type="entry name" value="Cro/C1-type_HTH"/>
</dbReference>
<proteinExistence type="predicted"/>
<gene>
    <name evidence="3" type="ordered locus">APJL_1739</name>
</gene>
<feature type="coiled-coil region" evidence="1">
    <location>
        <begin position="106"/>
        <end position="144"/>
    </location>
</feature>